<dbReference type="AlphaFoldDB" id="A0A9D9N6Y7"/>
<dbReference type="Proteomes" id="UP000823618">
    <property type="component" value="Unassembled WGS sequence"/>
</dbReference>
<evidence type="ECO:0000313" key="3">
    <source>
        <dbReference type="Proteomes" id="UP000823618"/>
    </source>
</evidence>
<proteinExistence type="predicted"/>
<reference evidence="2" key="1">
    <citation type="submission" date="2020-10" db="EMBL/GenBank/DDBJ databases">
        <authorList>
            <person name="Gilroy R."/>
        </authorList>
    </citation>
    <scope>NUCLEOTIDE SEQUENCE</scope>
    <source>
        <strain evidence="2">E3-2379</strain>
    </source>
</reference>
<feature type="transmembrane region" description="Helical" evidence="1">
    <location>
        <begin position="12"/>
        <end position="32"/>
    </location>
</feature>
<gene>
    <name evidence="2" type="ORF">IAC13_00810</name>
</gene>
<accession>A0A9D9N6Y7</accession>
<keyword evidence="1" id="KW-0472">Membrane</keyword>
<name>A0A9D9N6Y7_9FIRM</name>
<sequence>MNIRLFSIIKKSMVLMIATIMCIGMYTGVYAATNSNSILEQEIKEAYYLEYIKIAKEVSEETGLDISVLPMNEFKEEDWRTPEEFRSFITEVAQWDLTCTILESIQTYSNVTATKETTVTASGQSRTLAITGNFTTSLNYDTGRQHFSSVESVTSRLKGGTGTWTQTGYEYKSLDGARTCRVTVSGKLKIAGAVFSNKLASAEFYCNSQGVVS</sequence>
<comment type="caution">
    <text evidence="2">The sequence shown here is derived from an EMBL/GenBank/DDBJ whole genome shotgun (WGS) entry which is preliminary data.</text>
</comment>
<organism evidence="2 3">
    <name type="scientific">Candidatus Scybalomonas excrementavium</name>
    <dbReference type="NCBI Taxonomy" id="2840943"/>
    <lineage>
        <taxon>Bacteria</taxon>
        <taxon>Bacillati</taxon>
        <taxon>Bacillota</taxon>
        <taxon>Clostridia</taxon>
        <taxon>Lachnospirales</taxon>
        <taxon>Lachnospiraceae</taxon>
        <taxon>Lachnospiraceae incertae sedis</taxon>
        <taxon>Candidatus Scybalomonas</taxon>
    </lineage>
</organism>
<keyword evidence="1" id="KW-0812">Transmembrane</keyword>
<evidence type="ECO:0000313" key="2">
    <source>
        <dbReference type="EMBL" id="MBO8462453.1"/>
    </source>
</evidence>
<keyword evidence="1" id="KW-1133">Transmembrane helix</keyword>
<evidence type="ECO:0000256" key="1">
    <source>
        <dbReference type="SAM" id="Phobius"/>
    </source>
</evidence>
<reference evidence="2" key="2">
    <citation type="journal article" date="2021" name="PeerJ">
        <title>Extensive microbial diversity within the chicken gut microbiome revealed by metagenomics and culture.</title>
        <authorList>
            <person name="Gilroy R."/>
            <person name="Ravi A."/>
            <person name="Getino M."/>
            <person name="Pursley I."/>
            <person name="Horton D.L."/>
            <person name="Alikhan N.F."/>
            <person name="Baker D."/>
            <person name="Gharbi K."/>
            <person name="Hall N."/>
            <person name="Watson M."/>
            <person name="Adriaenssens E.M."/>
            <person name="Foster-Nyarko E."/>
            <person name="Jarju S."/>
            <person name="Secka A."/>
            <person name="Antonio M."/>
            <person name="Oren A."/>
            <person name="Chaudhuri R.R."/>
            <person name="La Ragione R."/>
            <person name="Hildebrand F."/>
            <person name="Pallen M.J."/>
        </authorList>
    </citation>
    <scope>NUCLEOTIDE SEQUENCE</scope>
    <source>
        <strain evidence="2">E3-2379</strain>
    </source>
</reference>
<dbReference type="EMBL" id="JADIML010000023">
    <property type="protein sequence ID" value="MBO8462453.1"/>
    <property type="molecule type" value="Genomic_DNA"/>
</dbReference>
<protein>
    <submittedName>
        <fullName evidence="2">Uncharacterized protein</fullName>
    </submittedName>
</protein>